<dbReference type="InterPro" id="IPR036879">
    <property type="entry name" value="TF_MADSbox_sf"/>
</dbReference>
<dbReference type="GO" id="GO:0046983">
    <property type="term" value="F:protein dimerization activity"/>
    <property type="evidence" value="ECO:0007669"/>
    <property type="project" value="InterPro"/>
</dbReference>
<sequence>MVKRGGLKRKISIEKIEKKTSRGPCYSKRCQGLFGKASQLCLLTGAQIAVLATPMSDSSHVSFYSFGHSSVDAVVSAFLAGKRPLISPENSKAKREDIGICLTQKNLGLGFWWEDEALTRSQDPQELSDAVDSMSKLLKHVKQLRSKDALKNQLDLDCHHDQDFKNNDMMKKTDDHLVSRHGTQEPETTPAICCISDDFLQNTDSQIMANSQDSCINDNKNNENTSPVEYSDDFFEKMDAEIMAYSQDFCIMDNNNENALPAENMDDIDMDLDQIIDFGTASETLLSFYDGILKTSFESLLSDGVFESTLDLQEFAASLLTGSDSHDSVDPIMFSDSEPVKDGDLVLQNRGGLNDDHLHSSDVFNELTPIVTL</sequence>
<dbReference type="PANTHER" id="PTHR11945">
    <property type="entry name" value="MADS BOX PROTEIN"/>
    <property type="match status" value="1"/>
</dbReference>
<keyword evidence="4" id="KW-0804">Transcription</keyword>
<dbReference type="AlphaFoldDB" id="A0A565CNH8"/>
<dbReference type="InterPro" id="IPR033897">
    <property type="entry name" value="SRF-like_MADS-box"/>
</dbReference>
<dbReference type="PANTHER" id="PTHR11945:SF702">
    <property type="entry name" value="AGAMOUS-LIKE 83-RELATED"/>
    <property type="match status" value="1"/>
</dbReference>
<keyword evidence="3" id="KW-0238">DNA-binding</keyword>
<keyword evidence="8" id="KW-1185">Reference proteome</keyword>
<dbReference type="SUPFAM" id="SSF55455">
    <property type="entry name" value="SRF-like"/>
    <property type="match status" value="1"/>
</dbReference>
<dbReference type="GO" id="GO:0005634">
    <property type="term" value="C:nucleus"/>
    <property type="evidence" value="ECO:0007669"/>
    <property type="project" value="UniProtKB-SubCell"/>
</dbReference>
<dbReference type="OrthoDB" id="1112881at2759"/>
<evidence type="ECO:0000259" key="6">
    <source>
        <dbReference type="PROSITE" id="PS50066"/>
    </source>
</evidence>
<reference evidence="7" key="1">
    <citation type="submission" date="2019-07" db="EMBL/GenBank/DDBJ databases">
        <authorList>
            <person name="Dittberner H."/>
        </authorList>
    </citation>
    <scope>NUCLEOTIDE SEQUENCE [LARGE SCALE GENOMIC DNA]</scope>
</reference>
<evidence type="ECO:0000313" key="8">
    <source>
        <dbReference type="Proteomes" id="UP000489600"/>
    </source>
</evidence>
<dbReference type="CDD" id="cd00266">
    <property type="entry name" value="MADS_SRF_like"/>
    <property type="match status" value="1"/>
</dbReference>
<dbReference type="Proteomes" id="UP000489600">
    <property type="component" value="Unassembled WGS sequence"/>
</dbReference>
<dbReference type="GO" id="GO:0000978">
    <property type="term" value="F:RNA polymerase II cis-regulatory region sequence-specific DNA binding"/>
    <property type="evidence" value="ECO:0007669"/>
    <property type="project" value="TreeGrafter"/>
</dbReference>
<evidence type="ECO:0000313" key="7">
    <source>
        <dbReference type="EMBL" id="VVB15157.1"/>
    </source>
</evidence>
<gene>
    <name evidence="7" type="ORF">ANE_LOCUS25601</name>
</gene>
<dbReference type="GO" id="GO:0045944">
    <property type="term" value="P:positive regulation of transcription by RNA polymerase II"/>
    <property type="evidence" value="ECO:0007669"/>
    <property type="project" value="InterPro"/>
</dbReference>
<comment type="caution">
    <text evidence="7">The sequence shown here is derived from an EMBL/GenBank/DDBJ whole genome shotgun (WGS) entry which is preliminary data.</text>
</comment>
<protein>
    <recommendedName>
        <fullName evidence="6">MADS-box domain-containing protein</fullName>
    </recommendedName>
</protein>
<organism evidence="7 8">
    <name type="scientific">Arabis nemorensis</name>
    <dbReference type="NCBI Taxonomy" id="586526"/>
    <lineage>
        <taxon>Eukaryota</taxon>
        <taxon>Viridiplantae</taxon>
        <taxon>Streptophyta</taxon>
        <taxon>Embryophyta</taxon>
        <taxon>Tracheophyta</taxon>
        <taxon>Spermatophyta</taxon>
        <taxon>Magnoliopsida</taxon>
        <taxon>eudicotyledons</taxon>
        <taxon>Gunneridae</taxon>
        <taxon>Pentapetalae</taxon>
        <taxon>rosids</taxon>
        <taxon>malvids</taxon>
        <taxon>Brassicales</taxon>
        <taxon>Brassicaceae</taxon>
        <taxon>Arabideae</taxon>
        <taxon>Arabis</taxon>
    </lineage>
</organism>
<feature type="domain" description="MADS-box" evidence="6">
    <location>
        <begin position="6"/>
        <end position="51"/>
    </location>
</feature>
<evidence type="ECO:0000256" key="1">
    <source>
        <dbReference type="ARBA" id="ARBA00004123"/>
    </source>
</evidence>
<evidence type="ECO:0000256" key="2">
    <source>
        <dbReference type="ARBA" id="ARBA00023015"/>
    </source>
</evidence>
<name>A0A565CNH8_9BRAS</name>
<keyword evidence="5" id="KW-0539">Nucleus</keyword>
<dbReference type="Pfam" id="PF00319">
    <property type="entry name" value="SRF-TF"/>
    <property type="match status" value="1"/>
</dbReference>
<dbReference type="InterPro" id="IPR002100">
    <property type="entry name" value="TF_MADSbox"/>
</dbReference>
<accession>A0A565CNH8</accession>
<dbReference type="EMBL" id="CABITT030000008">
    <property type="protein sequence ID" value="VVB15157.1"/>
    <property type="molecule type" value="Genomic_DNA"/>
</dbReference>
<dbReference type="GO" id="GO:0000981">
    <property type="term" value="F:DNA-binding transcription factor activity, RNA polymerase II-specific"/>
    <property type="evidence" value="ECO:0007669"/>
    <property type="project" value="InterPro"/>
</dbReference>
<evidence type="ECO:0000256" key="4">
    <source>
        <dbReference type="ARBA" id="ARBA00023163"/>
    </source>
</evidence>
<evidence type="ECO:0000256" key="5">
    <source>
        <dbReference type="ARBA" id="ARBA00023242"/>
    </source>
</evidence>
<comment type="subcellular location">
    <subcellularLocation>
        <location evidence="1">Nucleus</location>
    </subcellularLocation>
</comment>
<dbReference type="SMART" id="SM00432">
    <property type="entry name" value="MADS"/>
    <property type="match status" value="1"/>
</dbReference>
<dbReference type="Gene3D" id="3.40.1810.10">
    <property type="entry name" value="Transcription factor, MADS-box"/>
    <property type="match status" value="1"/>
</dbReference>
<dbReference type="PROSITE" id="PS50066">
    <property type="entry name" value="MADS_BOX_2"/>
    <property type="match status" value="1"/>
</dbReference>
<keyword evidence="2" id="KW-0805">Transcription regulation</keyword>
<evidence type="ECO:0000256" key="3">
    <source>
        <dbReference type="ARBA" id="ARBA00023125"/>
    </source>
</evidence>
<proteinExistence type="predicted"/>